<dbReference type="Gene3D" id="3.20.20.370">
    <property type="entry name" value="Glycoside hydrolase/deacetylase"/>
    <property type="match status" value="1"/>
</dbReference>
<evidence type="ECO:0000313" key="2">
    <source>
        <dbReference type="Proteomes" id="UP000807825"/>
    </source>
</evidence>
<evidence type="ECO:0000313" key="1">
    <source>
        <dbReference type="EMBL" id="MBI5250115.1"/>
    </source>
</evidence>
<comment type="caution">
    <text evidence="1">The sequence shown here is derived from an EMBL/GenBank/DDBJ whole genome shotgun (WGS) entry which is preliminary data.</text>
</comment>
<dbReference type="AlphaFoldDB" id="A0A9D6V123"/>
<sequence>MKLAVTIDVEEEGLFSNRYDPLNVPVENVLALTRLDPVFRNWGIRPTLLCTYAVVVQKRHQDLLLSLQAKWGAEIGAHLHHWNTPPLEELPYRQPVPSDLMDVRLLTAKLEMLLRAMHEMGIVPSSFRMGRFNMGPKMFSVIEKAGILVDSSVAPMRRYYGGPDHLAAPTDPYFPDPLGPVCPGNSKILEVPVTILPVVAKLGNVFQSMRTNKALEDRISWIAANLGSLPAQPMWTGLKRLKAAVAVHRRRGGRVLTIFFHSSELMPGGCPEHKTEKDIDSFFRKLDGFFSWLHNSLGVQSVTLSELGDLYRAERLSGGI</sequence>
<protein>
    <submittedName>
        <fullName evidence="1">Uncharacterized protein</fullName>
    </submittedName>
</protein>
<dbReference type="SUPFAM" id="SSF88713">
    <property type="entry name" value="Glycoside hydrolase/deacetylase"/>
    <property type="match status" value="1"/>
</dbReference>
<name>A0A9D6V123_9BACT</name>
<dbReference type="EMBL" id="JACRDE010000305">
    <property type="protein sequence ID" value="MBI5250115.1"/>
    <property type="molecule type" value="Genomic_DNA"/>
</dbReference>
<gene>
    <name evidence="1" type="ORF">HY912_11535</name>
</gene>
<dbReference type="GO" id="GO:0005975">
    <property type="term" value="P:carbohydrate metabolic process"/>
    <property type="evidence" value="ECO:0007669"/>
    <property type="project" value="InterPro"/>
</dbReference>
<dbReference type="Proteomes" id="UP000807825">
    <property type="component" value="Unassembled WGS sequence"/>
</dbReference>
<organism evidence="1 2">
    <name type="scientific">Desulfomonile tiedjei</name>
    <dbReference type="NCBI Taxonomy" id="2358"/>
    <lineage>
        <taxon>Bacteria</taxon>
        <taxon>Pseudomonadati</taxon>
        <taxon>Thermodesulfobacteriota</taxon>
        <taxon>Desulfomonilia</taxon>
        <taxon>Desulfomonilales</taxon>
        <taxon>Desulfomonilaceae</taxon>
        <taxon>Desulfomonile</taxon>
    </lineage>
</organism>
<proteinExistence type="predicted"/>
<dbReference type="InterPro" id="IPR011330">
    <property type="entry name" value="Glyco_hydro/deAcase_b/a-brl"/>
</dbReference>
<reference evidence="1" key="1">
    <citation type="submission" date="2020-07" db="EMBL/GenBank/DDBJ databases">
        <title>Huge and variable diversity of episymbiotic CPR bacteria and DPANN archaea in groundwater ecosystems.</title>
        <authorList>
            <person name="He C.Y."/>
            <person name="Keren R."/>
            <person name="Whittaker M."/>
            <person name="Farag I.F."/>
            <person name="Doudna J."/>
            <person name="Cate J.H.D."/>
            <person name="Banfield J.F."/>
        </authorList>
    </citation>
    <scope>NUCLEOTIDE SEQUENCE</scope>
    <source>
        <strain evidence="1">NC_groundwater_1664_Pr3_B-0.1um_52_9</strain>
    </source>
</reference>
<accession>A0A9D6V123</accession>